<dbReference type="PROSITE" id="PS01117">
    <property type="entry name" value="HTH_MARR_1"/>
    <property type="match status" value="1"/>
</dbReference>
<sequence>MLMHRTWFSHFAGAGKSRNPHRGQGRILALLKLKPQISQKELTYLLNMSKQAVAELIAKLERNGYITREPSEEDKRVMTIRLTEEGAKAADHVDDAASETVKILDCFNEEELITFSEYLGRIIQQYEEQFPDEDFEQRRRHIEAFMALHGGGFRHGCKSDFDGQEHEHEHRHRQEHRHGHGFGHGHKHGFDRHGHDNCEDFKGCGHHHEKTEESPAEKKQSDEEHENRCKNT</sequence>
<evidence type="ECO:0000256" key="3">
    <source>
        <dbReference type="ARBA" id="ARBA00023163"/>
    </source>
</evidence>
<keyword evidence="3" id="KW-0804">Transcription</keyword>
<protein>
    <submittedName>
        <fullName evidence="6">MarR family transcriptional regulator</fullName>
    </submittedName>
</protein>
<dbReference type="PANTHER" id="PTHR42756:SF1">
    <property type="entry name" value="TRANSCRIPTIONAL REPRESSOR OF EMRAB OPERON"/>
    <property type="match status" value="1"/>
</dbReference>
<evidence type="ECO:0000256" key="4">
    <source>
        <dbReference type="SAM" id="MobiDB-lite"/>
    </source>
</evidence>
<dbReference type="PANTHER" id="PTHR42756">
    <property type="entry name" value="TRANSCRIPTIONAL REGULATOR, MARR"/>
    <property type="match status" value="1"/>
</dbReference>
<dbReference type="PRINTS" id="PR00598">
    <property type="entry name" value="HTHMARR"/>
</dbReference>
<dbReference type="SMART" id="SM00347">
    <property type="entry name" value="HTH_MARR"/>
    <property type="match status" value="1"/>
</dbReference>
<dbReference type="GO" id="GO:0003677">
    <property type="term" value="F:DNA binding"/>
    <property type="evidence" value="ECO:0007669"/>
    <property type="project" value="UniProtKB-KW"/>
</dbReference>
<evidence type="ECO:0000256" key="1">
    <source>
        <dbReference type="ARBA" id="ARBA00023015"/>
    </source>
</evidence>
<dbReference type="InterPro" id="IPR023187">
    <property type="entry name" value="Tscrpt_reg_MarR-type_CS"/>
</dbReference>
<name>A0A858C022_9FIRM</name>
<dbReference type="Gene3D" id="1.10.10.10">
    <property type="entry name" value="Winged helix-like DNA-binding domain superfamily/Winged helix DNA-binding domain"/>
    <property type="match status" value="1"/>
</dbReference>
<evidence type="ECO:0000313" key="6">
    <source>
        <dbReference type="EMBL" id="QIB70788.1"/>
    </source>
</evidence>
<dbReference type="KEGG" id="abut:Ami103574_14080"/>
<evidence type="ECO:0000256" key="2">
    <source>
        <dbReference type="ARBA" id="ARBA00023125"/>
    </source>
</evidence>
<dbReference type="GO" id="GO:0003700">
    <property type="term" value="F:DNA-binding transcription factor activity"/>
    <property type="evidence" value="ECO:0007669"/>
    <property type="project" value="InterPro"/>
</dbReference>
<evidence type="ECO:0000259" key="5">
    <source>
        <dbReference type="PROSITE" id="PS50995"/>
    </source>
</evidence>
<reference evidence="6 7" key="1">
    <citation type="submission" date="2020-02" db="EMBL/GenBank/DDBJ databases">
        <authorList>
            <person name="Kim Y.B."/>
            <person name="Roh S.W."/>
        </authorList>
    </citation>
    <scope>NUCLEOTIDE SEQUENCE [LARGE SCALE GENOMIC DNA]</scope>
    <source>
        <strain evidence="6 7">DSM 103574</strain>
    </source>
</reference>
<organism evidence="6 7">
    <name type="scientific">Aminipila butyrica</name>
    <dbReference type="NCBI Taxonomy" id="433296"/>
    <lineage>
        <taxon>Bacteria</taxon>
        <taxon>Bacillati</taxon>
        <taxon>Bacillota</taxon>
        <taxon>Clostridia</taxon>
        <taxon>Peptostreptococcales</taxon>
        <taxon>Anaerovoracaceae</taxon>
        <taxon>Aminipila</taxon>
    </lineage>
</organism>
<feature type="domain" description="HTH marR-type" evidence="5">
    <location>
        <begin position="1"/>
        <end position="124"/>
    </location>
</feature>
<dbReference type="PROSITE" id="PS50995">
    <property type="entry name" value="HTH_MARR_2"/>
    <property type="match status" value="1"/>
</dbReference>
<keyword evidence="1" id="KW-0805">Transcription regulation</keyword>
<dbReference type="Proteomes" id="UP000466848">
    <property type="component" value="Chromosome"/>
</dbReference>
<dbReference type="AlphaFoldDB" id="A0A858C022"/>
<keyword evidence="2" id="KW-0238">DNA-binding</keyword>
<keyword evidence="7" id="KW-1185">Reference proteome</keyword>
<feature type="region of interest" description="Disordered" evidence="4">
    <location>
        <begin position="160"/>
        <end position="191"/>
    </location>
</feature>
<evidence type="ECO:0000313" key="7">
    <source>
        <dbReference type="Proteomes" id="UP000466848"/>
    </source>
</evidence>
<dbReference type="SUPFAM" id="SSF46785">
    <property type="entry name" value="Winged helix' DNA-binding domain"/>
    <property type="match status" value="1"/>
</dbReference>
<dbReference type="EMBL" id="CP048649">
    <property type="protein sequence ID" value="QIB70788.1"/>
    <property type="molecule type" value="Genomic_DNA"/>
</dbReference>
<feature type="region of interest" description="Disordered" evidence="4">
    <location>
        <begin position="205"/>
        <end position="232"/>
    </location>
</feature>
<accession>A0A858C022</accession>
<proteinExistence type="predicted"/>
<gene>
    <name evidence="6" type="ORF">Ami103574_14080</name>
</gene>
<dbReference type="InterPro" id="IPR036388">
    <property type="entry name" value="WH-like_DNA-bd_sf"/>
</dbReference>
<dbReference type="InterPro" id="IPR036390">
    <property type="entry name" value="WH_DNA-bd_sf"/>
</dbReference>
<dbReference type="InterPro" id="IPR000835">
    <property type="entry name" value="HTH_MarR-typ"/>
</dbReference>
<feature type="compositionally biased region" description="Basic and acidic residues" evidence="4">
    <location>
        <begin position="209"/>
        <end position="232"/>
    </location>
</feature>
<dbReference type="Pfam" id="PF01047">
    <property type="entry name" value="MarR"/>
    <property type="match status" value="1"/>
</dbReference>
<feature type="compositionally biased region" description="Basic residues" evidence="4">
    <location>
        <begin position="169"/>
        <end position="190"/>
    </location>
</feature>